<dbReference type="InterPro" id="IPR008278">
    <property type="entry name" value="4-PPantetheinyl_Trfase_dom"/>
</dbReference>
<evidence type="ECO:0000256" key="1">
    <source>
        <dbReference type="ARBA" id="ARBA00013172"/>
    </source>
</evidence>
<dbReference type="FunFam" id="3.90.470.20:FF:000013">
    <property type="entry name" value="L-aminoadipate-semialdehyde dehydrogenase-phosphopantetheinyl transferase"/>
    <property type="match status" value="1"/>
</dbReference>
<dbReference type="InterPro" id="IPR050559">
    <property type="entry name" value="P-Pant_transferase_sf"/>
</dbReference>
<dbReference type="Gene3D" id="3.90.470.20">
    <property type="entry name" value="4'-phosphopantetheinyl transferase domain"/>
    <property type="match status" value="2"/>
</dbReference>
<dbReference type="SUPFAM" id="SSF56214">
    <property type="entry name" value="4'-phosphopantetheinyl transferase"/>
    <property type="match status" value="2"/>
</dbReference>
<evidence type="ECO:0000259" key="3">
    <source>
        <dbReference type="Pfam" id="PF01648"/>
    </source>
</evidence>
<accession>S8CN15</accession>
<dbReference type="EC" id="2.7.8.7" evidence="1"/>
<evidence type="ECO:0000256" key="2">
    <source>
        <dbReference type="ARBA" id="ARBA00022679"/>
    </source>
</evidence>
<comment type="caution">
    <text evidence="5">The sequence shown here is derived from an EMBL/GenBank/DDBJ whole genome shotgun (WGS) entry which is preliminary data.</text>
</comment>
<organism evidence="5 6">
    <name type="scientific">Genlisea aurea</name>
    <dbReference type="NCBI Taxonomy" id="192259"/>
    <lineage>
        <taxon>Eukaryota</taxon>
        <taxon>Viridiplantae</taxon>
        <taxon>Streptophyta</taxon>
        <taxon>Embryophyta</taxon>
        <taxon>Tracheophyta</taxon>
        <taxon>Spermatophyta</taxon>
        <taxon>Magnoliopsida</taxon>
        <taxon>eudicotyledons</taxon>
        <taxon>Gunneridae</taxon>
        <taxon>Pentapetalae</taxon>
        <taxon>asterids</taxon>
        <taxon>lamiids</taxon>
        <taxon>Lamiales</taxon>
        <taxon>Lentibulariaceae</taxon>
        <taxon>Genlisea</taxon>
    </lineage>
</organism>
<dbReference type="EMBL" id="AUSU01002553">
    <property type="protein sequence ID" value="EPS68574.1"/>
    <property type="molecule type" value="Genomic_DNA"/>
</dbReference>
<dbReference type="OrthoDB" id="26719at2759"/>
<dbReference type="PANTHER" id="PTHR12215:SF10">
    <property type="entry name" value="L-AMINOADIPATE-SEMIALDEHYDE DEHYDROGENASE-PHOSPHOPANTETHEINYL TRANSFERASE"/>
    <property type="match status" value="1"/>
</dbReference>
<feature type="domain" description="4'-phosphopantetheinyl transferase N-terminal" evidence="4">
    <location>
        <begin position="15"/>
        <end position="115"/>
    </location>
</feature>
<dbReference type="GO" id="GO:0000287">
    <property type="term" value="F:magnesium ion binding"/>
    <property type="evidence" value="ECO:0007669"/>
    <property type="project" value="InterPro"/>
</dbReference>
<dbReference type="InterPro" id="IPR037143">
    <property type="entry name" value="4-PPantetheinyl_Trfase_dom_sf"/>
</dbReference>
<dbReference type="GO" id="GO:0005829">
    <property type="term" value="C:cytosol"/>
    <property type="evidence" value="ECO:0007669"/>
    <property type="project" value="TreeGrafter"/>
</dbReference>
<dbReference type="Proteomes" id="UP000015453">
    <property type="component" value="Unassembled WGS sequence"/>
</dbReference>
<dbReference type="Pfam" id="PF01648">
    <property type="entry name" value="ACPS"/>
    <property type="match status" value="1"/>
</dbReference>
<keyword evidence="2" id="KW-0808">Transferase</keyword>
<evidence type="ECO:0000313" key="6">
    <source>
        <dbReference type="Proteomes" id="UP000015453"/>
    </source>
</evidence>
<name>S8CN15_9LAMI</name>
<dbReference type="InterPro" id="IPR055066">
    <property type="entry name" value="AASDHPPT_N"/>
</dbReference>
<dbReference type="PANTHER" id="PTHR12215">
    <property type="entry name" value="PHOSPHOPANTETHEINE TRANSFERASE"/>
    <property type="match status" value="1"/>
</dbReference>
<sequence>MELEVGVQKWVVELSKWKPSSQDFADAMALLPQHEHLSITRFVKFEDQKRALTSRLLQYALVHQVLNLRFEEIAIRRTLEGKPYLVCDNMKSMRFPNFNFNVSHHGDYVGIASEPLCLVGLDIVSYSLPENESVHEFLRSFLSYFTQLEWRNIFSSGSSREMLKTFYRYWSLKEAFVKATGTGVGYKLDSVEFHHTCWDNISVRVADKELSDWKFWCLELDPN</sequence>
<gene>
    <name evidence="5" type="ORF">M569_06195</name>
</gene>
<feature type="domain" description="4'-phosphopantetheinyl transferase" evidence="3">
    <location>
        <begin position="119"/>
        <end position="217"/>
    </location>
</feature>
<dbReference type="FunFam" id="3.90.470.20:FF:000003">
    <property type="entry name" value="L-aminoadipate-semialdehyde dehydrogenase-phosphopantetheinyl transferase"/>
    <property type="match status" value="1"/>
</dbReference>
<dbReference type="GO" id="GO:0008897">
    <property type="term" value="F:holo-[acyl-carrier-protein] synthase activity"/>
    <property type="evidence" value="ECO:0007669"/>
    <property type="project" value="UniProtKB-EC"/>
</dbReference>
<protein>
    <recommendedName>
        <fullName evidence="1">holo-[acyl-carrier-protein] synthase</fullName>
        <ecNumber evidence="1">2.7.8.7</ecNumber>
    </recommendedName>
</protein>
<evidence type="ECO:0000313" key="5">
    <source>
        <dbReference type="EMBL" id="EPS68574.1"/>
    </source>
</evidence>
<dbReference type="AlphaFoldDB" id="S8CN15"/>
<feature type="non-terminal residue" evidence="5">
    <location>
        <position position="223"/>
    </location>
</feature>
<dbReference type="Pfam" id="PF22624">
    <property type="entry name" value="AASDHPPT_N"/>
    <property type="match status" value="1"/>
</dbReference>
<proteinExistence type="predicted"/>
<dbReference type="GO" id="GO:0019878">
    <property type="term" value="P:lysine biosynthetic process via aminoadipic acid"/>
    <property type="evidence" value="ECO:0007669"/>
    <property type="project" value="TreeGrafter"/>
</dbReference>
<keyword evidence="6" id="KW-1185">Reference proteome</keyword>
<evidence type="ECO:0000259" key="4">
    <source>
        <dbReference type="Pfam" id="PF22624"/>
    </source>
</evidence>
<reference evidence="5 6" key="1">
    <citation type="journal article" date="2013" name="BMC Genomics">
        <title>The miniature genome of a carnivorous plant Genlisea aurea contains a low number of genes and short non-coding sequences.</title>
        <authorList>
            <person name="Leushkin E.V."/>
            <person name="Sutormin R.A."/>
            <person name="Nabieva E.R."/>
            <person name="Penin A.A."/>
            <person name="Kondrashov A.S."/>
            <person name="Logacheva M.D."/>
        </authorList>
    </citation>
    <scope>NUCLEOTIDE SEQUENCE [LARGE SCALE GENOMIC DNA]</scope>
</reference>